<protein>
    <submittedName>
        <fullName evidence="1">Uncharacterized protein</fullName>
    </submittedName>
</protein>
<proteinExistence type="predicted"/>
<keyword evidence="2" id="KW-1185">Reference proteome</keyword>
<dbReference type="KEGG" id="psoj:PHYSODRAFT_527603"/>
<dbReference type="InParanoid" id="G5A9E7"/>
<dbReference type="RefSeq" id="XP_009536694.1">
    <property type="nucleotide sequence ID" value="XM_009538399.1"/>
</dbReference>
<dbReference type="EMBL" id="JH159161">
    <property type="protein sequence ID" value="EGZ08522.1"/>
    <property type="molecule type" value="Genomic_DNA"/>
</dbReference>
<accession>G5A9E7</accession>
<dbReference type="Proteomes" id="UP000002640">
    <property type="component" value="Unassembled WGS sequence"/>
</dbReference>
<reference evidence="1 2" key="1">
    <citation type="journal article" date="2006" name="Science">
        <title>Phytophthora genome sequences uncover evolutionary origins and mechanisms of pathogenesis.</title>
        <authorList>
            <person name="Tyler B.M."/>
            <person name="Tripathy S."/>
            <person name="Zhang X."/>
            <person name="Dehal P."/>
            <person name="Jiang R.H."/>
            <person name="Aerts A."/>
            <person name="Arredondo F.D."/>
            <person name="Baxter L."/>
            <person name="Bensasson D."/>
            <person name="Beynon J.L."/>
            <person name="Chapman J."/>
            <person name="Damasceno C.M."/>
            <person name="Dorrance A.E."/>
            <person name="Dou D."/>
            <person name="Dickerman A.W."/>
            <person name="Dubchak I.L."/>
            <person name="Garbelotto M."/>
            <person name="Gijzen M."/>
            <person name="Gordon S.G."/>
            <person name="Govers F."/>
            <person name="Grunwald N.J."/>
            <person name="Huang W."/>
            <person name="Ivors K.L."/>
            <person name="Jones R.W."/>
            <person name="Kamoun S."/>
            <person name="Krampis K."/>
            <person name="Lamour K.H."/>
            <person name="Lee M.K."/>
            <person name="McDonald W.H."/>
            <person name="Medina M."/>
            <person name="Meijer H.J."/>
            <person name="Nordberg E.K."/>
            <person name="Maclean D.J."/>
            <person name="Ospina-Giraldo M.D."/>
            <person name="Morris P.F."/>
            <person name="Phuntumart V."/>
            <person name="Putnam N.H."/>
            <person name="Rash S."/>
            <person name="Rose J.K."/>
            <person name="Sakihama Y."/>
            <person name="Salamov A.A."/>
            <person name="Savidor A."/>
            <person name="Scheuring C.F."/>
            <person name="Smith B.M."/>
            <person name="Sobral B.W."/>
            <person name="Terry A."/>
            <person name="Torto-Alalibo T.A."/>
            <person name="Win J."/>
            <person name="Xu Z."/>
            <person name="Zhang H."/>
            <person name="Grigoriev I.V."/>
            <person name="Rokhsar D.S."/>
            <person name="Boore J.L."/>
        </authorList>
    </citation>
    <scope>NUCLEOTIDE SEQUENCE [LARGE SCALE GENOMIC DNA]</scope>
    <source>
        <strain evidence="1 2">P6497</strain>
    </source>
</reference>
<evidence type="ECO:0000313" key="2">
    <source>
        <dbReference type="Proteomes" id="UP000002640"/>
    </source>
</evidence>
<organism evidence="1 2">
    <name type="scientific">Phytophthora sojae (strain P6497)</name>
    <name type="common">Soybean stem and root rot agent</name>
    <name type="synonym">Phytophthora megasperma f. sp. glycines</name>
    <dbReference type="NCBI Taxonomy" id="1094619"/>
    <lineage>
        <taxon>Eukaryota</taxon>
        <taxon>Sar</taxon>
        <taxon>Stramenopiles</taxon>
        <taxon>Oomycota</taxon>
        <taxon>Peronosporomycetes</taxon>
        <taxon>Peronosporales</taxon>
        <taxon>Peronosporaceae</taxon>
        <taxon>Phytophthora</taxon>
    </lineage>
</organism>
<dbReference type="AlphaFoldDB" id="G5A9E7"/>
<gene>
    <name evidence="1" type="ORF">PHYSODRAFT_527603</name>
</gene>
<evidence type="ECO:0000313" key="1">
    <source>
        <dbReference type="EMBL" id="EGZ08522.1"/>
    </source>
</evidence>
<dbReference type="GeneID" id="20661151"/>
<sequence length="119" mass="14025">METVDLLSKAWFNKTYLLLHLDKRHWMPQEFQVQPGLSALEETCKWMKLCEKVRNKNIALEAPIQEEIDQFAEFEAVYKAGFIEKDNAYEVEMKAKEDQLANERRFRETFGSDSDSEDA</sequence>
<name>G5A9E7_PHYSP</name>